<evidence type="ECO:0000313" key="2">
    <source>
        <dbReference type="Proteomes" id="UP000183174"/>
    </source>
</evidence>
<evidence type="ECO:0000313" key="1">
    <source>
        <dbReference type="EMBL" id="SCB51728.1"/>
    </source>
</evidence>
<dbReference type="AlphaFoldDB" id="A0A1C3XHK4"/>
<accession>A0A1C3XHK4</accession>
<reference evidence="1 2" key="1">
    <citation type="submission" date="2016-08" db="EMBL/GenBank/DDBJ databases">
        <authorList>
            <person name="Seilhamer J.J."/>
        </authorList>
    </citation>
    <scope>NUCLEOTIDE SEQUENCE [LARGE SCALE GENOMIC DNA]</scope>
    <source>
        <strain evidence="1 2">CCBAU 10071</strain>
    </source>
</reference>
<organism evidence="1 2">
    <name type="scientific">Bradyrhizobium yuanmingense</name>
    <dbReference type="NCBI Taxonomy" id="108015"/>
    <lineage>
        <taxon>Bacteria</taxon>
        <taxon>Pseudomonadati</taxon>
        <taxon>Pseudomonadota</taxon>
        <taxon>Alphaproteobacteria</taxon>
        <taxon>Hyphomicrobiales</taxon>
        <taxon>Nitrobacteraceae</taxon>
        <taxon>Bradyrhizobium</taxon>
    </lineage>
</organism>
<dbReference type="Proteomes" id="UP000183174">
    <property type="component" value="Unassembled WGS sequence"/>
</dbReference>
<protein>
    <submittedName>
        <fullName evidence="1">Uncharacterized protein</fullName>
    </submittedName>
</protein>
<gene>
    <name evidence="1" type="ORF">GA0061099_102129</name>
</gene>
<dbReference type="EMBL" id="FMAE01000021">
    <property type="protein sequence ID" value="SCB51728.1"/>
    <property type="molecule type" value="Genomic_DNA"/>
</dbReference>
<sequence>MPTLWHKRHAMSLASQLPENPDDARLILAAMQELVDVFLAGSSEPAPARADNVLPFAAN</sequence>
<proteinExistence type="predicted"/>
<name>A0A1C3XHK4_9BRAD</name>